<dbReference type="GO" id="GO:0005829">
    <property type="term" value="C:cytosol"/>
    <property type="evidence" value="ECO:0007669"/>
    <property type="project" value="TreeGrafter"/>
</dbReference>
<protein>
    <submittedName>
        <fullName evidence="4">Uncharacterized protein</fullName>
    </submittedName>
</protein>
<dbReference type="Proteomes" id="UP000823749">
    <property type="component" value="Chromosome 9"/>
</dbReference>
<dbReference type="PANTHER" id="PTHR11136:SF16">
    <property type="entry name" value="FOLYLPOLYGLUTAMATE SYNTHASE"/>
    <property type="match status" value="1"/>
</dbReference>
<keyword evidence="3" id="KW-0067">ATP-binding</keyword>
<organism evidence="4 5">
    <name type="scientific">Rhododendron griersonianum</name>
    <dbReference type="NCBI Taxonomy" id="479676"/>
    <lineage>
        <taxon>Eukaryota</taxon>
        <taxon>Viridiplantae</taxon>
        <taxon>Streptophyta</taxon>
        <taxon>Embryophyta</taxon>
        <taxon>Tracheophyta</taxon>
        <taxon>Spermatophyta</taxon>
        <taxon>Magnoliopsida</taxon>
        <taxon>eudicotyledons</taxon>
        <taxon>Gunneridae</taxon>
        <taxon>Pentapetalae</taxon>
        <taxon>asterids</taxon>
        <taxon>Ericales</taxon>
        <taxon>Ericaceae</taxon>
        <taxon>Ericoideae</taxon>
        <taxon>Rhodoreae</taxon>
        <taxon>Rhododendron</taxon>
    </lineage>
</organism>
<name>A0AAV6IYJ6_9ERIC</name>
<dbReference type="EMBL" id="JACTNZ010000009">
    <property type="protein sequence ID" value="KAG5533358.1"/>
    <property type="molecule type" value="Genomic_DNA"/>
</dbReference>
<dbReference type="GO" id="GO:0004326">
    <property type="term" value="F:tetrahydrofolylpolyglutamate synthase activity"/>
    <property type="evidence" value="ECO:0007669"/>
    <property type="project" value="InterPro"/>
</dbReference>
<sequence length="81" mass="8986">MAEGENESPRPRASPYDEAVDALSSLITKRSRADKSNKGDRFDILYDYIKMLDLEEPISKMKVIHVAGTKGKLTLLGSGFL</sequence>
<evidence type="ECO:0000256" key="2">
    <source>
        <dbReference type="ARBA" id="ARBA00022741"/>
    </source>
</evidence>
<gene>
    <name evidence="4" type="ORF">RHGRI_027519</name>
</gene>
<dbReference type="GO" id="GO:0005524">
    <property type="term" value="F:ATP binding"/>
    <property type="evidence" value="ECO:0007669"/>
    <property type="project" value="UniProtKB-KW"/>
</dbReference>
<comment type="caution">
    <text evidence="4">The sequence shown here is derived from an EMBL/GenBank/DDBJ whole genome shotgun (WGS) entry which is preliminary data.</text>
</comment>
<dbReference type="GO" id="GO:0005739">
    <property type="term" value="C:mitochondrion"/>
    <property type="evidence" value="ECO:0007669"/>
    <property type="project" value="TreeGrafter"/>
</dbReference>
<reference evidence="4" key="1">
    <citation type="submission" date="2020-08" db="EMBL/GenBank/DDBJ databases">
        <title>Plant Genome Project.</title>
        <authorList>
            <person name="Zhang R.-G."/>
        </authorList>
    </citation>
    <scope>NUCLEOTIDE SEQUENCE</scope>
    <source>
        <strain evidence="4">WSP0</strain>
        <tissue evidence="4">Leaf</tissue>
    </source>
</reference>
<dbReference type="InterPro" id="IPR001645">
    <property type="entry name" value="Folylpolyglutamate_synth"/>
</dbReference>
<accession>A0AAV6IYJ6</accession>
<dbReference type="AlphaFoldDB" id="A0AAV6IYJ6"/>
<evidence type="ECO:0000313" key="4">
    <source>
        <dbReference type="EMBL" id="KAG5533358.1"/>
    </source>
</evidence>
<evidence type="ECO:0000313" key="5">
    <source>
        <dbReference type="Proteomes" id="UP000823749"/>
    </source>
</evidence>
<proteinExistence type="predicted"/>
<dbReference type="PANTHER" id="PTHR11136">
    <property type="entry name" value="FOLYLPOLYGLUTAMATE SYNTHASE-RELATED"/>
    <property type="match status" value="1"/>
</dbReference>
<evidence type="ECO:0000256" key="1">
    <source>
        <dbReference type="ARBA" id="ARBA00022598"/>
    </source>
</evidence>
<evidence type="ECO:0000256" key="3">
    <source>
        <dbReference type="ARBA" id="ARBA00022840"/>
    </source>
</evidence>
<keyword evidence="5" id="KW-1185">Reference proteome</keyword>
<keyword evidence="2" id="KW-0547">Nucleotide-binding</keyword>
<keyword evidence="1" id="KW-0436">Ligase</keyword>